<dbReference type="GO" id="GO:0044780">
    <property type="term" value="P:bacterial-type flagellum assembly"/>
    <property type="evidence" value="ECO:0007669"/>
    <property type="project" value="InterPro"/>
</dbReference>
<dbReference type="EMBL" id="CP003075">
    <property type="protein sequence ID" value="AEQ51875.1"/>
    <property type="molecule type" value="Genomic_DNA"/>
</dbReference>
<dbReference type="PANTHER" id="PTHR36307:SF1">
    <property type="entry name" value="FLAGELLA BASAL BODY P-RING FORMATION PROTEIN FLGA"/>
    <property type="match status" value="1"/>
</dbReference>
<dbReference type="HOGENOM" id="CLU_876763_0_0_5"/>
<dbReference type="Gene3D" id="2.30.30.760">
    <property type="match status" value="1"/>
</dbReference>
<dbReference type="KEGG" id="phl:KKY_1864"/>
<proteinExistence type="predicted"/>
<dbReference type="STRING" id="1082931.KKY_1864"/>
<dbReference type="Pfam" id="PF13144">
    <property type="entry name" value="ChapFlgA"/>
    <property type="match status" value="1"/>
</dbReference>
<keyword evidence="3" id="KW-0969">Cilium</keyword>
<keyword evidence="1" id="KW-0732">Signal</keyword>
<feature type="domain" description="Flagella basal body P-ring formation protein FlgA SAF" evidence="2">
    <location>
        <begin position="189"/>
        <end position="307"/>
    </location>
</feature>
<keyword evidence="3" id="KW-0966">Cell projection</keyword>
<dbReference type="AlphaFoldDB" id="G4REB1"/>
<keyword evidence="4" id="KW-1185">Reference proteome</keyword>
<name>G4REB1_PELHB</name>
<sequence>MFASLLKRTGFALTFAALAATAQAEPVLRGDVTVNAAIVTVGDLFDGAGLMAETAVFRAPAPGTSGILSLEDIAAAVRAAGIETFEPSGFNRIRVARTGVEIGQDLLSDLIAADLRAKGILNTDMDMDIALDAPLPGLIAADTDNPASLTILRYMPGSSTFSARFQVSGLDRPLDISGQIQLLIAAPHLKRTLPQGTILGPDDIEMRMIPLAYAESTGLVTLEEIMGMALQRQSRQGVMLKPSDIAAPEVVSRNEQVTVIFQQGALTLTTTGKALNAASLSQPVSVLNTMTNKVLQGVATQNGTVTVSSGPQQLAGL</sequence>
<dbReference type="CDD" id="cd11614">
    <property type="entry name" value="SAF_CpaB_FlgA_like"/>
    <property type="match status" value="1"/>
</dbReference>
<dbReference type="Proteomes" id="UP000008850">
    <property type="component" value="Chromosome"/>
</dbReference>
<organism evidence="3 4">
    <name type="scientific">Pelagibacterium halotolerans (strain DSM 22347 / JCM 15775 / CGMCC 1.7692 / B2)</name>
    <dbReference type="NCBI Taxonomy" id="1082931"/>
    <lineage>
        <taxon>Bacteria</taxon>
        <taxon>Pseudomonadati</taxon>
        <taxon>Pseudomonadota</taxon>
        <taxon>Alphaproteobacteria</taxon>
        <taxon>Hyphomicrobiales</taxon>
        <taxon>Devosiaceae</taxon>
        <taxon>Pelagibacterium</taxon>
    </lineage>
</organism>
<dbReference type="InterPro" id="IPR017585">
    <property type="entry name" value="SAF_FlgA"/>
</dbReference>
<gene>
    <name evidence="3" type="ordered locus">KKY_1864</name>
</gene>
<accession>G4REB1</accession>
<dbReference type="eggNOG" id="COG1261">
    <property type="taxonomic scope" value="Bacteria"/>
</dbReference>
<keyword evidence="3" id="KW-0282">Flagellum</keyword>
<dbReference type="RefSeq" id="WP_014131024.1">
    <property type="nucleotide sequence ID" value="NC_016078.1"/>
</dbReference>
<dbReference type="InterPro" id="IPR039246">
    <property type="entry name" value="Flagellar_FlgA"/>
</dbReference>
<dbReference type="PANTHER" id="PTHR36307">
    <property type="entry name" value="FLAGELLA BASAL BODY P-RING FORMATION PROTEIN FLGA"/>
    <property type="match status" value="1"/>
</dbReference>
<protein>
    <submittedName>
        <fullName evidence="3">Flagellar basal-body P-ring formation protein FlgA</fullName>
    </submittedName>
</protein>
<dbReference type="NCBIfam" id="TIGR03170">
    <property type="entry name" value="flgA_cterm"/>
    <property type="match status" value="1"/>
</dbReference>
<evidence type="ECO:0000313" key="4">
    <source>
        <dbReference type="Proteomes" id="UP000008850"/>
    </source>
</evidence>
<feature type="chain" id="PRO_5003468177" evidence="1">
    <location>
        <begin position="25"/>
        <end position="317"/>
    </location>
</feature>
<evidence type="ECO:0000256" key="1">
    <source>
        <dbReference type="SAM" id="SignalP"/>
    </source>
</evidence>
<evidence type="ECO:0000259" key="2">
    <source>
        <dbReference type="Pfam" id="PF13144"/>
    </source>
</evidence>
<reference evidence="3 4" key="1">
    <citation type="journal article" date="2012" name="J. Bacteriol.">
        <title>Complete genome sequence of Pelagibacterium halotolerans B2T.</title>
        <authorList>
            <person name="Huo Y.Y."/>
            <person name="Cheng H."/>
            <person name="Han X.F."/>
            <person name="Jiang X.W."/>
            <person name="Sun C."/>
            <person name="Zhang X.Q."/>
            <person name="Zhu X.F."/>
            <person name="Liu Y.F."/>
            <person name="Li P.F."/>
            <person name="Ni P.X."/>
            <person name="Wu M."/>
        </authorList>
    </citation>
    <scope>NUCLEOTIDE SEQUENCE [LARGE SCALE GENOMIC DNA]</scope>
    <source>
        <strain evidence="4">DSM 22347 / JCM 15775 / CGMCC 1.7692 / B2</strain>
    </source>
</reference>
<feature type="signal peptide" evidence="1">
    <location>
        <begin position="1"/>
        <end position="24"/>
    </location>
</feature>
<evidence type="ECO:0000313" key="3">
    <source>
        <dbReference type="EMBL" id="AEQ51875.1"/>
    </source>
</evidence>